<organism evidence="5 6">
    <name type="scientific">Chitinophaga filiformis</name>
    <name type="common">Myxococcus filiformis</name>
    <name type="synonym">Flexibacter filiformis</name>
    <dbReference type="NCBI Taxonomy" id="104663"/>
    <lineage>
        <taxon>Bacteria</taxon>
        <taxon>Pseudomonadati</taxon>
        <taxon>Bacteroidota</taxon>
        <taxon>Chitinophagia</taxon>
        <taxon>Chitinophagales</taxon>
        <taxon>Chitinophagaceae</taxon>
        <taxon>Chitinophaga</taxon>
    </lineage>
</organism>
<dbReference type="AlphaFoldDB" id="A0A1G7Y1R6"/>
<keyword evidence="2" id="KW-0472">Membrane</keyword>
<protein>
    <submittedName>
        <fullName evidence="5">Surface antigen</fullName>
    </submittedName>
</protein>
<feature type="chain" id="PRO_5011660901" evidence="3">
    <location>
        <begin position="21"/>
        <end position="403"/>
    </location>
</feature>
<dbReference type="RefSeq" id="WP_089835769.1">
    <property type="nucleotide sequence ID" value="NZ_FNBN01000007.1"/>
</dbReference>
<dbReference type="Proteomes" id="UP000199045">
    <property type="component" value="Unassembled WGS sequence"/>
</dbReference>
<evidence type="ECO:0000259" key="4">
    <source>
        <dbReference type="Pfam" id="PF01103"/>
    </source>
</evidence>
<feature type="signal peptide" evidence="3">
    <location>
        <begin position="1"/>
        <end position="20"/>
    </location>
</feature>
<comment type="subcellular location">
    <subcellularLocation>
        <location evidence="1">Membrane</location>
    </subcellularLocation>
</comment>
<dbReference type="GO" id="GO:0019867">
    <property type="term" value="C:outer membrane"/>
    <property type="evidence" value="ECO:0007669"/>
    <property type="project" value="InterPro"/>
</dbReference>
<evidence type="ECO:0000256" key="1">
    <source>
        <dbReference type="ARBA" id="ARBA00004370"/>
    </source>
</evidence>
<dbReference type="STRING" id="104663.SAMN04488121_107168"/>
<proteinExistence type="predicted"/>
<dbReference type="OrthoDB" id="621220at2"/>
<dbReference type="Gene3D" id="2.40.160.50">
    <property type="entry name" value="membrane protein fhac: a member of the omp85/tpsb transporter family"/>
    <property type="match status" value="1"/>
</dbReference>
<feature type="domain" description="Bacterial surface antigen (D15)" evidence="4">
    <location>
        <begin position="156"/>
        <end position="403"/>
    </location>
</feature>
<evidence type="ECO:0000256" key="2">
    <source>
        <dbReference type="ARBA" id="ARBA00023136"/>
    </source>
</evidence>
<evidence type="ECO:0000313" key="5">
    <source>
        <dbReference type="EMBL" id="SDG90324.1"/>
    </source>
</evidence>
<evidence type="ECO:0000256" key="3">
    <source>
        <dbReference type="SAM" id="SignalP"/>
    </source>
</evidence>
<name>A0A1G7Y1R6_CHIFI</name>
<keyword evidence="3" id="KW-0732">Signal</keyword>
<dbReference type="Pfam" id="PF01103">
    <property type="entry name" value="Omp85"/>
    <property type="match status" value="1"/>
</dbReference>
<sequence length="403" mass="45941">MNKFTLIISLFLALPCCLIAQRRDDDPDEDTVPRRDVIDLLKGAIHYKPKPPKKVGRRRIYYSLLPAPSSIPGGGVALITSTNAAFYLGPRRTTNLSNVSFTPSFSFKGRFSFALRSNIWLEGNKYNMVGDMRFIINPQYTWGMGNGVPDEQKQLLGNNYFRFYETFYRRVRPKWLVGLGYHLDWHSNIGIRDNDSLPLSKFVSYKYGTDKGQTVSSGISVNLLKDSRQNSINPQAGHYFNAVFRINPTFLGSDDNWESLYLDYRKYIHFGDERQQNVLAFWGFYWTTLTGKTPYLDLPSIGWDPNTRSGRGIDQNRFRGKGLIDMEVEYRRDITKNGLLGFVVFANANTVTQPDNYKFTGLHPAVGTGLRVKFNKKSGTNIAFDYGISKYGSTFNINLGEAF</sequence>
<dbReference type="InterPro" id="IPR000184">
    <property type="entry name" value="Bac_surfAg_D15"/>
</dbReference>
<gene>
    <name evidence="5" type="ORF">SAMN04488121_107168</name>
</gene>
<accession>A0A1G7Y1R6</accession>
<evidence type="ECO:0000313" key="6">
    <source>
        <dbReference type="Proteomes" id="UP000199045"/>
    </source>
</evidence>
<reference evidence="5 6" key="1">
    <citation type="submission" date="2016-10" db="EMBL/GenBank/DDBJ databases">
        <authorList>
            <person name="de Groot N.N."/>
        </authorList>
    </citation>
    <scope>NUCLEOTIDE SEQUENCE [LARGE SCALE GENOMIC DNA]</scope>
    <source>
        <strain evidence="5 6">DSM 527</strain>
    </source>
</reference>
<dbReference type="EMBL" id="FNBN01000007">
    <property type="protein sequence ID" value="SDG90324.1"/>
    <property type="molecule type" value="Genomic_DNA"/>
</dbReference>